<evidence type="ECO:0000256" key="1">
    <source>
        <dbReference type="SAM" id="Phobius"/>
    </source>
</evidence>
<comment type="caution">
    <text evidence="2">The sequence shown here is derived from an EMBL/GenBank/DDBJ whole genome shotgun (WGS) entry which is preliminary data.</text>
</comment>
<keyword evidence="1" id="KW-0472">Membrane</keyword>
<keyword evidence="1" id="KW-0812">Transmembrane</keyword>
<sequence length="135" mass="13702">MRNACIAGGVVAASVALAGDALGGSGLAISIVFGTLLGAINLVLLARGVGGAIDQTVAGIERTERTRDVSQGPLEPNDVLARPRGAGGPFRLALILLLVAGLLWYPPTEPLGLAVGVVLVLVTTSIAGYRHERAR</sequence>
<protein>
    <submittedName>
        <fullName evidence="2">Uncharacterized protein</fullName>
    </submittedName>
</protein>
<proteinExistence type="predicted"/>
<feature type="transmembrane region" description="Helical" evidence="1">
    <location>
        <begin position="111"/>
        <end position="129"/>
    </location>
</feature>
<gene>
    <name evidence="2" type="ORF">DB30_06639</name>
</gene>
<evidence type="ECO:0000313" key="2">
    <source>
        <dbReference type="EMBL" id="KIG14584.1"/>
    </source>
</evidence>
<dbReference type="AlphaFoldDB" id="A0A0C1ZAD9"/>
<keyword evidence="1" id="KW-1133">Transmembrane helix</keyword>
<feature type="transmembrane region" description="Helical" evidence="1">
    <location>
        <begin position="28"/>
        <end position="46"/>
    </location>
</feature>
<feature type="transmembrane region" description="Helical" evidence="1">
    <location>
        <begin position="88"/>
        <end position="105"/>
    </location>
</feature>
<organism evidence="2 3">
    <name type="scientific">Enhygromyxa salina</name>
    <dbReference type="NCBI Taxonomy" id="215803"/>
    <lineage>
        <taxon>Bacteria</taxon>
        <taxon>Pseudomonadati</taxon>
        <taxon>Myxococcota</taxon>
        <taxon>Polyangia</taxon>
        <taxon>Nannocystales</taxon>
        <taxon>Nannocystaceae</taxon>
        <taxon>Enhygromyxa</taxon>
    </lineage>
</organism>
<dbReference type="Proteomes" id="UP000031599">
    <property type="component" value="Unassembled WGS sequence"/>
</dbReference>
<dbReference type="EMBL" id="JMCC02000070">
    <property type="protein sequence ID" value="KIG14584.1"/>
    <property type="molecule type" value="Genomic_DNA"/>
</dbReference>
<accession>A0A0C1ZAD9</accession>
<reference evidence="2 3" key="1">
    <citation type="submission" date="2014-12" db="EMBL/GenBank/DDBJ databases">
        <title>Genome assembly of Enhygromyxa salina DSM 15201.</title>
        <authorList>
            <person name="Sharma G."/>
            <person name="Subramanian S."/>
        </authorList>
    </citation>
    <scope>NUCLEOTIDE SEQUENCE [LARGE SCALE GENOMIC DNA]</scope>
    <source>
        <strain evidence="2 3">DSM 15201</strain>
    </source>
</reference>
<evidence type="ECO:0000313" key="3">
    <source>
        <dbReference type="Proteomes" id="UP000031599"/>
    </source>
</evidence>
<name>A0A0C1ZAD9_9BACT</name>